<evidence type="ECO:0000313" key="2">
    <source>
        <dbReference type="Proteomes" id="UP000540266"/>
    </source>
</evidence>
<gene>
    <name evidence="1" type="ORF">HER27_009545</name>
</gene>
<dbReference type="AlphaFoldDB" id="A0A7X6EZK4"/>
<organism evidence="1 2">
    <name type="scientific">Rhizobium phaseoli</name>
    <dbReference type="NCBI Taxonomy" id="396"/>
    <lineage>
        <taxon>Bacteria</taxon>
        <taxon>Pseudomonadati</taxon>
        <taxon>Pseudomonadota</taxon>
        <taxon>Alphaproteobacteria</taxon>
        <taxon>Hyphomicrobiales</taxon>
        <taxon>Rhizobiaceae</taxon>
        <taxon>Rhizobium/Agrobacterium group</taxon>
        <taxon>Rhizobium</taxon>
    </lineage>
</organism>
<accession>A0A7X6EZK4</accession>
<sequence>MPEGAFSLSYANGLRAILVGVPNEKETRRYFGHPQEVPFYLKDAWSFCSPPEGAEKTRAAEFIESRNQPGERFEVICKIKADNDVVVRGVITSVPRL</sequence>
<dbReference type="RefSeq" id="WP_064829943.1">
    <property type="nucleotide sequence ID" value="NZ_CP013532.1"/>
</dbReference>
<dbReference type="Proteomes" id="UP000540266">
    <property type="component" value="Chromosome"/>
</dbReference>
<protein>
    <submittedName>
        <fullName evidence="1">Uncharacterized protein</fullName>
    </submittedName>
</protein>
<dbReference type="EMBL" id="CP064931">
    <property type="protein sequence ID" value="QPK10761.1"/>
    <property type="molecule type" value="Genomic_DNA"/>
</dbReference>
<reference evidence="1 2" key="1">
    <citation type="submission" date="2020-11" db="EMBL/GenBank/DDBJ databases">
        <title>Indigenous Rhizobia Nodulating Common beans in Western Kenya.</title>
        <authorList>
            <person name="Wekesa C.S."/>
            <person name="Oelmueller R."/>
            <person name="Furch A.C."/>
        </authorList>
    </citation>
    <scope>NUCLEOTIDE SEQUENCE [LARGE SCALE GENOMIC DNA]</scope>
    <source>
        <strain evidence="2">BS3</strain>
    </source>
</reference>
<dbReference type="GeneID" id="45957327"/>
<name>A0A7X6EZK4_9HYPH</name>
<evidence type="ECO:0000313" key="1">
    <source>
        <dbReference type="EMBL" id="QPK10761.1"/>
    </source>
</evidence>
<proteinExistence type="predicted"/>